<dbReference type="PANTHER" id="PTHR11964">
    <property type="entry name" value="S-ADENOSYLMETHIONINE SYNTHETASE"/>
    <property type="match status" value="1"/>
</dbReference>
<reference evidence="17" key="1">
    <citation type="submission" date="2023-02" db="EMBL/GenBank/DDBJ databases">
        <title>Genome of toxic invasive species Heracleum sosnowskyi carries increased number of genes despite the absence of recent whole-genome duplications.</title>
        <authorList>
            <person name="Schelkunov M."/>
            <person name="Shtratnikova V."/>
            <person name="Makarenko M."/>
            <person name="Klepikova A."/>
            <person name="Omelchenko D."/>
            <person name="Novikova G."/>
            <person name="Obukhova E."/>
            <person name="Bogdanov V."/>
            <person name="Penin A."/>
            <person name="Logacheva M."/>
        </authorList>
    </citation>
    <scope>NUCLEOTIDE SEQUENCE</scope>
    <source>
        <strain evidence="17">Hsosn_3</strain>
        <tissue evidence="17">Leaf</tissue>
    </source>
</reference>
<keyword evidence="7" id="KW-0554">One-carbon metabolism</keyword>
<evidence type="ECO:0000313" key="17">
    <source>
        <dbReference type="EMBL" id="KAK1352863.1"/>
    </source>
</evidence>
<dbReference type="InterPro" id="IPR002133">
    <property type="entry name" value="S-AdoMet_synthetase"/>
</dbReference>
<dbReference type="GO" id="GO:0004478">
    <property type="term" value="F:methionine adenosyltransferase activity"/>
    <property type="evidence" value="ECO:0007669"/>
    <property type="project" value="UniProtKB-EC"/>
</dbReference>
<evidence type="ECO:0000256" key="12">
    <source>
        <dbReference type="ARBA" id="ARBA00022842"/>
    </source>
</evidence>
<evidence type="ECO:0000259" key="16">
    <source>
        <dbReference type="Pfam" id="PF02773"/>
    </source>
</evidence>
<dbReference type="GO" id="GO:0006556">
    <property type="term" value="P:S-adenosylmethionine biosynthetic process"/>
    <property type="evidence" value="ECO:0007669"/>
    <property type="project" value="InterPro"/>
</dbReference>
<organism evidence="17 18">
    <name type="scientific">Heracleum sosnowskyi</name>
    <dbReference type="NCBI Taxonomy" id="360622"/>
    <lineage>
        <taxon>Eukaryota</taxon>
        <taxon>Viridiplantae</taxon>
        <taxon>Streptophyta</taxon>
        <taxon>Embryophyta</taxon>
        <taxon>Tracheophyta</taxon>
        <taxon>Spermatophyta</taxon>
        <taxon>Magnoliopsida</taxon>
        <taxon>eudicotyledons</taxon>
        <taxon>Gunneridae</taxon>
        <taxon>Pentapetalae</taxon>
        <taxon>asterids</taxon>
        <taxon>campanulids</taxon>
        <taxon>Apiales</taxon>
        <taxon>Apiaceae</taxon>
        <taxon>Apioideae</taxon>
        <taxon>apioid superclade</taxon>
        <taxon>Tordylieae</taxon>
        <taxon>Tordyliinae</taxon>
        <taxon>Heracleum</taxon>
    </lineage>
</organism>
<comment type="catalytic activity">
    <reaction evidence="15">
        <text>L-methionine + ATP + H2O = S-adenosyl-L-methionine + phosphate + diphosphate</text>
        <dbReference type="Rhea" id="RHEA:21080"/>
        <dbReference type="ChEBI" id="CHEBI:15377"/>
        <dbReference type="ChEBI" id="CHEBI:30616"/>
        <dbReference type="ChEBI" id="CHEBI:33019"/>
        <dbReference type="ChEBI" id="CHEBI:43474"/>
        <dbReference type="ChEBI" id="CHEBI:57844"/>
        <dbReference type="ChEBI" id="CHEBI:59789"/>
        <dbReference type="EC" id="2.5.1.6"/>
    </reaction>
</comment>
<comment type="subunit">
    <text evidence="5">Homotetramer.</text>
</comment>
<keyword evidence="8" id="KW-0808">Transferase</keyword>
<evidence type="ECO:0000256" key="5">
    <source>
        <dbReference type="ARBA" id="ARBA00011881"/>
    </source>
</evidence>
<name>A0AAD8LYB4_9APIA</name>
<comment type="function">
    <text evidence="3">Catalyzes the formation of S-adenosylmethionine from methionine and ATP. The reaction comprises two steps that are both catalyzed by the same enzyme: formation of S-adenosylmethionine (AdoMet) and triphosphate, and subsequent hydrolysis of the triphosphate.</text>
</comment>
<keyword evidence="12" id="KW-0460">Magnesium</keyword>
<evidence type="ECO:0000256" key="15">
    <source>
        <dbReference type="ARBA" id="ARBA00048344"/>
    </source>
</evidence>
<evidence type="ECO:0000256" key="10">
    <source>
        <dbReference type="ARBA" id="ARBA00022741"/>
    </source>
</evidence>
<reference evidence="17" key="2">
    <citation type="submission" date="2023-05" db="EMBL/GenBank/DDBJ databases">
        <authorList>
            <person name="Schelkunov M.I."/>
        </authorList>
    </citation>
    <scope>NUCLEOTIDE SEQUENCE</scope>
    <source>
        <strain evidence="17">Hsosn_3</strain>
        <tissue evidence="17">Leaf</tissue>
    </source>
</reference>
<evidence type="ECO:0000256" key="9">
    <source>
        <dbReference type="ARBA" id="ARBA00022723"/>
    </source>
</evidence>
<proteinExistence type="predicted"/>
<accession>A0AAD8LYB4</accession>
<feature type="domain" description="S-adenosylmethionine synthetase C-terminal" evidence="16">
    <location>
        <begin position="88"/>
        <end position="169"/>
    </location>
</feature>
<dbReference type="GO" id="GO:0005737">
    <property type="term" value="C:cytoplasm"/>
    <property type="evidence" value="ECO:0007669"/>
    <property type="project" value="UniProtKB-SubCell"/>
</dbReference>
<comment type="cofactor">
    <cofactor evidence="1">
        <name>Mn(2+)</name>
        <dbReference type="ChEBI" id="CHEBI:29035"/>
    </cofactor>
</comment>
<evidence type="ECO:0000256" key="1">
    <source>
        <dbReference type="ARBA" id="ARBA00001936"/>
    </source>
</evidence>
<sequence length="170" mass="19158">MELPVAGVLVLNFLKLKDHSCEERKHTYLCFEGFNLLLPKMASKVKRQVLSSASCFTALTTSGERMSWAATFLTQKTENHNIGYLLSFARRCIVQVSYAIGVPEPLSVFVHLYGTGKIPDREILKIVKETFDFRPGMISINLDLKRGGNATFLKTASYGHFVKPLKWEKA</sequence>
<dbReference type="GO" id="GO:0046872">
    <property type="term" value="F:metal ion binding"/>
    <property type="evidence" value="ECO:0007669"/>
    <property type="project" value="UniProtKB-KW"/>
</dbReference>
<evidence type="ECO:0000256" key="6">
    <source>
        <dbReference type="ARBA" id="ARBA00022490"/>
    </source>
</evidence>
<comment type="cofactor">
    <cofactor evidence="2">
        <name>Co(2+)</name>
        <dbReference type="ChEBI" id="CHEBI:48828"/>
    </cofactor>
</comment>
<evidence type="ECO:0000256" key="7">
    <source>
        <dbReference type="ARBA" id="ARBA00022563"/>
    </source>
</evidence>
<evidence type="ECO:0000313" key="18">
    <source>
        <dbReference type="Proteomes" id="UP001237642"/>
    </source>
</evidence>
<evidence type="ECO:0000256" key="2">
    <source>
        <dbReference type="ARBA" id="ARBA00001941"/>
    </source>
</evidence>
<dbReference type="InterPro" id="IPR022636">
    <property type="entry name" value="S-AdoMet_synthetase_sfam"/>
</dbReference>
<keyword evidence="14" id="KW-0170">Cobalt</keyword>
<keyword evidence="11" id="KW-0067">ATP-binding</keyword>
<dbReference type="SUPFAM" id="SSF55973">
    <property type="entry name" value="S-adenosylmethionine synthetase"/>
    <property type="match status" value="1"/>
</dbReference>
<keyword evidence="6" id="KW-0963">Cytoplasm</keyword>
<dbReference type="InterPro" id="IPR022630">
    <property type="entry name" value="S-AdoMet_synt_C"/>
</dbReference>
<dbReference type="GO" id="GO:0006730">
    <property type="term" value="P:one-carbon metabolic process"/>
    <property type="evidence" value="ECO:0007669"/>
    <property type="project" value="UniProtKB-KW"/>
</dbReference>
<evidence type="ECO:0000256" key="11">
    <source>
        <dbReference type="ARBA" id="ARBA00022840"/>
    </source>
</evidence>
<protein>
    <recommendedName>
        <fullName evidence="16">S-adenosylmethionine synthetase C-terminal domain-containing protein</fullName>
    </recommendedName>
</protein>
<evidence type="ECO:0000256" key="4">
    <source>
        <dbReference type="ARBA" id="ARBA00004496"/>
    </source>
</evidence>
<evidence type="ECO:0000256" key="13">
    <source>
        <dbReference type="ARBA" id="ARBA00022958"/>
    </source>
</evidence>
<comment type="caution">
    <text evidence="17">The sequence shown here is derived from an EMBL/GenBank/DDBJ whole genome shotgun (WGS) entry which is preliminary data.</text>
</comment>
<gene>
    <name evidence="17" type="ORF">POM88_052701</name>
</gene>
<dbReference type="Pfam" id="PF02773">
    <property type="entry name" value="S-AdoMet_synt_C"/>
    <property type="match status" value="1"/>
</dbReference>
<comment type="subcellular location">
    <subcellularLocation>
        <location evidence="4">Cytoplasm</location>
    </subcellularLocation>
</comment>
<keyword evidence="9" id="KW-0479">Metal-binding</keyword>
<keyword evidence="10" id="KW-0547">Nucleotide-binding</keyword>
<evidence type="ECO:0000256" key="14">
    <source>
        <dbReference type="ARBA" id="ARBA00023285"/>
    </source>
</evidence>
<dbReference type="EMBL" id="JAUIZM010000014">
    <property type="protein sequence ID" value="KAK1352863.1"/>
    <property type="molecule type" value="Genomic_DNA"/>
</dbReference>
<evidence type="ECO:0000256" key="8">
    <source>
        <dbReference type="ARBA" id="ARBA00022679"/>
    </source>
</evidence>
<evidence type="ECO:0000256" key="3">
    <source>
        <dbReference type="ARBA" id="ARBA00003583"/>
    </source>
</evidence>
<dbReference type="AlphaFoldDB" id="A0AAD8LYB4"/>
<dbReference type="Gene3D" id="3.30.300.10">
    <property type="match status" value="1"/>
</dbReference>
<dbReference type="Proteomes" id="UP001237642">
    <property type="component" value="Unassembled WGS sequence"/>
</dbReference>
<keyword evidence="18" id="KW-1185">Reference proteome</keyword>
<dbReference type="GO" id="GO:0005524">
    <property type="term" value="F:ATP binding"/>
    <property type="evidence" value="ECO:0007669"/>
    <property type="project" value="UniProtKB-KW"/>
</dbReference>
<keyword evidence="13" id="KW-0630">Potassium</keyword>